<evidence type="ECO:0000259" key="3">
    <source>
        <dbReference type="Pfam" id="PF04536"/>
    </source>
</evidence>
<dbReference type="Gene3D" id="3.10.310.50">
    <property type="match status" value="1"/>
</dbReference>
<keyword evidence="2" id="KW-0812">Transmembrane</keyword>
<evidence type="ECO:0000256" key="1">
    <source>
        <dbReference type="SAM" id="MobiDB-lite"/>
    </source>
</evidence>
<dbReference type="RefSeq" id="WP_386733226.1">
    <property type="nucleotide sequence ID" value="NZ_JBHSTP010000004.1"/>
</dbReference>
<dbReference type="InterPro" id="IPR007621">
    <property type="entry name" value="TPM_dom"/>
</dbReference>
<evidence type="ECO:0000313" key="4">
    <source>
        <dbReference type="EMBL" id="MFC6357424.1"/>
    </source>
</evidence>
<feature type="compositionally biased region" description="Basic residues" evidence="1">
    <location>
        <begin position="659"/>
        <end position="668"/>
    </location>
</feature>
<feature type="compositionally biased region" description="Gly residues" evidence="1">
    <location>
        <begin position="637"/>
        <end position="658"/>
    </location>
</feature>
<organism evidence="4 5">
    <name type="scientific">Luethyella okanaganae</name>
    <dbReference type="NCBI Taxonomy" id="69372"/>
    <lineage>
        <taxon>Bacteria</taxon>
        <taxon>Bacillati</taxon>
        <taxon>Actinomycetota</taxon>
        <taxon>Actinomycetes</taxon>
        <taxon>Micrococcales</taxon>
        <taxon>Microbacteriaceae</taxon>
        <taxon>Luethyella</taxon>
    </lineage>
</organism>
<evidence type="ECO:0000256" key="2">
    <source>
        <dbReference type="SAM" id="Phobius"/>
    </source>
</evidence>
<comment type="caution">
    <text evidence="4">The sequence shown here is derived from an EMBL/GenBank/DDBJ whole genome shotgun (WGS) entry which is preliminary data.</text>
</comment>
<feature type="region of interest" description="Disordered" evidence="1">
    <location>
        <begin position="637"/>
        <end position="668"/>
    </location>
</feature>
<dbReference type="Pfam" id="PF04536">
    <property type="entry name" value="TPM_phosphatase"/>
    <property type="match status" value="1"/>
</dbReference>
<keyword evidence="2" id="KW-1133">Transmembrane helix</keyword>
<keyword evidence="2" id="KW-0472">Membrane</keyword>
<reference evidence="5" key="1">
    <citation type="journal article" date="2019" name="Int. J. Syst. Evol. Microbiol.">
        <title>The Global Catalogue of Microorganisms (GCM) 10K type strain sequencing project: providing services to taxonomists for standard genome sequencing and annotation.</title>
        <authorList>
            <consortium name="The Broad Institute Genomics Platform"/>
            <consortium name="The Broad Institute Genome Sequencing Center for Infectious Disease"/>
            <person name="Wu L."/>
            <person name="Ma J."/>
        </authorList>
    </citation>
    <scope>NUCLEOTIDE SEQUENCE [LARGE SCALE GENOMIC DNA]</scope>
    <source>
        <strain evidence="5">CCUG 43304</strain>
    </source>
</reference>
<name>A0ABW1VLE2_9MICO</name>
<sequence>MRARWALGAAIAVVLIVAEPVVAWAEDPVQFGSSPIVDSVGALDGKTGDVEQAISKLYADDRMQLFVVYVDTFSNPADAGDWANTTAEQNGLGDNDYLLVVALEGRNYQFSVAAGSPLTDEQITDITVNRIEPRLVDGDWAGATIAAAEGLHASRSGTGGGGTGFFWFILIAAVAIGLVVFFVVRGRRRKPAVPGGTAPVPGGIGSLSTKELKQRAGSALVRTDDAVKTSEEELGFAVASYGVESTTAFQSALDNAKALLSQGFTLQQKLDDSEPDSEEQRRAWYAQIVEFCERANAGLDEQAVAFDELRALEKDIPGAVTRVRHAVSTQQARLDASSSALTGFVAQYTDESIATIADNPGQARDRLGFAATALQSAEEASTTGHANQAAVAVRAAEESVDQAKLLVDAIDRLGSDLTTARRSLDTAIADLRNDVATARALPPGSDASGAVAGIVASTEQTLSEVGSRLSGDRVNPLELMQRLEQANSQIDGVLTGVRNAQAEVQRVAASLQQTMLSARSRASAAEDFITARRGAVGAEARTRLAEAGRLLIQAESAAAADPAQALVLAQRADSLASQSIELARQDVGGFAEQLGGPELLGGMFGGGSGSSGGGNVMGAILGGILINSVFGDGGGRSRSGGMSGGGFSGPGSFGGSGTRSRRGGGGRF</sequence>
<gene>
    <name evidence="4" type="ORF">ACFQB0_15040</name>
</gene>
<keyword evidence="5" id="KW-1185">Reference proteome</keyword>
<dbReference type="Proteomes" id="UP001596306">
    <property type="component" value="Unassembled WGS sequence"/>
</dbReference>
<evidence type="ECO:0000313" key="5">
    <source>
        <dbReference type="Proteomes" id="UP001596306"/>
    </source>
</evidence>
<feature type="domain" description="TPM" evidence="3">
    <location>
        <begin position="37"/>
        <end position="152"/>
    </location>
</feature>
<dbReference type="EMBL" id="JBHSTP010000004">
    <property type="protein sequence ID" value="MFC6357424.1"/>
    <property type="molecule type" value="Genomic_DNA"/>
</dbReference>
<proteinExistence type="predicted"/>
<feature type="transmembrane region" description="Helical" evidence="2">
    <location>
        <begin position="164"/>
        <end position="184"/>
    </location>
</feature>
<accession>A0ABW1VLE2</accession>
<protein>
    <submittedName>
        <fullName evidence="4">TPM domain-containing protein</fullName>
    </submittedName>
</protein>